<dbReference type="Proteomes" id="UP000823775">
    <property type="component" value="Unassembled WGS sequence"/>
</dbReference>
<organism evidence="1 2">
    <name type="scientific">Datura stramonium</name>
    <name type="common">Jimsonweed</name>
    <name type="synonym">Common thornapple</name>
    <dbReference type="NCBI Taxonomy" id="4076"/>
    <lineage>
        <taxon>Eukaryota</taxon>
        <taxon>Viridiplantae</taxon>
        <taxon>Streptophyta</taxon>
        <taxon>Embryophyta</taxon>
        <taxon>Tracheophyta</taxon>
        <taxon>Spermatophyta</taxon>
        <taxon>Magnoliopsida</taxon>
        <taxon>eudicotyledons</taxon>
        <taxon>Gunneridae</taxon>
        <taxon>Pentapetalae</taxon>
        <taxon>asterids</taxon>
        <taxon>lamiids</taxon>
        <taxon>Solanales</taxon>
        <taxon>Solanaceae</taxon>
        <taxon>Solanoideae</taxon>
        <taxon>Datureae</taxon>
        <taxon>Datura</taxon>
    </lineage>
</organism>
<comment type="caution">
    <text evidence="1">The sequence shown here is derived from an EMBL/GenBank/DDBJ whole genome shotgun (WGS) entry which is preliminary data.</text>
</comment>
<gene>
    <name evidence="1" type="ORF">HAX54_029110</name>
</gene>
<evidence type="ECO:0000313" key="1">
    <source>
        <dbReference type="EMBL" id="MCD7447436.1"/>
    </source>
</evidence>
<keyword evidence="2" id="KW-1185">Reference proteome</keyword>
<dbReference type="EMBL" id="JACEIK010000036">
    <property type="protein sequence ID" value="MCD7447436.1"/>
    <property type="molecule type" value="Genomic_DNA"/>
</dbReference>
<reference evidence="1 2" key="1">
    <citation type="journal article" date="2021" name="BMC Genomics">
        <title>Datura genome reveals duplications of psychoactive alkaloid biosynthetic genes and high mutation rate following tissue culture.</title>
        <authorList>
            <person name="Rajewski A."/>
            <person name="Carter-House D."/>
            <person name="Stajich J."/>
            <person name="Litt A."/>
        </authorList>
    </citation>
    <scope>NUCLEOTIDE SEQUENCE [LARGE SCALE GENOMIC DNA]</scope>
    <source>
        <strain evidence="1">AR-01</strain>
    </source>
</reference>
<protein>
    <submittedName>
        <fullName evidence="1">Uncharacterized protein</fullName>
    </submittedName>
</protein>
<accession>A0ABS8RKX1</accession>
<evidence type="ECO:0000313" key="2">
    <source>
        <dbReference type="Proteomes" id="UP000823775"/>
    </source>
</evidence>
<feature type="non-terminal residue" evidence="1">
    <location>
        <position position="1"/>
    </location>
</feature>
<sequence>LPTRWKNVGDQWTADEHEVIKNLLPILAQELAPIGDPWDQQRDRVSAMQTKTSTIFQH</sequence>
<proteinExistence type="predicted"/>
<name>A0ABS8RKX1_DATST</name>